<dbReference type="Proteomes" id="UP000440732">
    <property type="component" value="Unassembled WGS sequence"/>
</dbReference>
<evidence type="ECO:0000313" key="2">
    <source>
        <dbReference type="EMBL" id="KAE9119829.1"/>
    </source>
</evidence>
<evidence type="ECO:0000313" key="7">
    <source>
        <dbReference type="Proteomes" id="UP000429523"/>
    </source>
</evidence>
<accession>A0A6A3FA16</accession>
<dbReference type="Proteomes" id="UP000440367">
    <property type="component" value="Unassembled WGS sequence"/>
</dbReference>
<evidence type="ECO:0000313" key="1">
    <source>
        <dbReference type="EMBL" id="KAE8941221.1"/>
    </source>
</evidence>
<evidence type="ECO:0000313" key="12">
    <source>
        <dbReference type="Proteomes" id="UP000488956"/>
    </source>
</evidence>
<dbReference type="Proteomes" id="UP000429523">
    <property type="component" value="Unassembled WGS sequence"/>
</dbReference>
<name>A0A6A3FA16_9STRA</name>
<evidence type="ECO:0000313" key="5">
    <source>
        <dbReference type="EMBL" id="KAE9241286.1"/>
    </source>
</evidence>
<reference evidence="7 8" key="1">
    <citation type="submission" date="2018-08" db="EMBL/GenBank/DDBJ databases">
        <title>Genomic investigation of the strawberry pathogen Phytophthora fragariae indicates pathogenicity is determined by transcriptional variation in three key races.</title>
        <authorList>
            <person name="Adams T.M."/>
            <person name="Armitage A.D."/>
            <person name="Sobczyk M.K."/>
            <person name="Bates H.J."/>
            <person name="Dunwell J.M."/>
            <person name="Nellist C.F."/>
            <person name="Harrison R.J."/>
        </authorList>
    </citation>
    <scope>NUCLEOTIDE SEQUENCE [LARGE SCALE GENOMIC DNA]</scope>
    <source>
        <strain evidence="5 8">BC-1</strain>
        <strain evidence="6 11">BC-23</strain>
        <strain evidence="4 9">NOV-5</strain>
        <strain evidence="2 10">NOV-71</strain>
        <strain evidence="1 7">NOV-9</strain>
        <strain evidence="3 12">ONT-3</strain>
    </source>
</reference>
<evidence type="ECO:0000313" key="11">
    <source>
        <dbReference type="Proteomes" id="UP000476176"/>
    </source>
</evidence>
<evidence type="ECO:0000313" key="4">
    <source>
        <dbReference type="EMBL" id="KAE9147902.1"/>
    </source>
</evidence>
<dbReference type="EMBL" id="QXFZ01000351">
    <property type="protein sequence ID" value="KAE9119829.1"/>
    <property type="molecule type" value="Genomic_DNA"/>
</dbReference>
<organism evidence="1 7">
    <name type="scientific">Phytophthora fragariae</name>
    <dbReference type="NCBI Taxonomy" id="53985"/>
    <lineage>
        <taxon>Eukaryota</taxon>
        <taxon>Sar</taxon>
        <taxon>Stramenopiles</taxon>
        <taxon>Oomycota</taxon>
        <taxon>Peronosporomycetes</taxon>
        <taxon>Peronosporales</taxon>
        <taxon>Peronosporaceae</taxon>
        <taxon>Phytophthora</taxon>
    </lineage>
</organism>
<dbReference type="EMBL" id="QXGA01000321">
    <property type="protein sequence ID" value="KAE9147902.1"/>
    <property type="molecule type" value="Genomic_DNA"/>
</dbReference>
<dbReference type="EMBL" id="QXGD01000383">
    <property type="protein sequence ID" value="KAE9241286.1"/>
    <property type="molecule type" value="Genomic_DNA"/>
</dbReference>
<evidence type="ECO:0000313" key="6">
    <source>
        <dbReference type="EMBL" id="KAE9241305.1"/>
    </source>
</evidence>
<dbReference type="AlphaFoldDB" id="A0A6A3FA16"/>
<evidence type="ECO:0000313" key="8">
    <source>
        <dbReference type="Proteomes" id="UP000440367"/>
    </source>
</evidence>
<evidence type="ECO:0000313" key="9">
    <source>
        <dbReference type="Proteomes" id="UP000440732"/>
    </source>
</evidence>
<dbReference type="EMBL" id="QXGF01000374">
    <property type="protein sequence ID" value="KAE8941221.1"/>
    <property type="molecule type" value="Genomic_DNA"/>
</dbReference>
<dbReference type="Proteomes" id="UP000488956">
    <property type="component" value="Unassembled WGS sequence"/>
</dbReference>
<evidence type="ECO:0000313" key="3">
    <source>
        <dbReference type="EMBL" id="KAE9120547.1"/>
    </source>
</evidence>
<comment type="caution">
    <text evidence="1">The sequence shown here is derived from an EMBL/GenBank/DDBJ whole genome shotgun (WGS) entry which is preliminary data.</text>
</comment>
<evidence type="ECO:0000313" key="10">
    <source>
        <dbReference type="Proteomes" id="UP000441208"/>
    </source>
</evidence>
<dbReference type="EMBL" id="QXFX01000317">
    <property type="protein sequence ID" value="KAE9120547.1"/>
    <property type="molecule type" value="Genomic_DNA"/>
</dbReference>
<dbReference type="Proteomes" id="UP000476176">
    <property type="component" value="Unassembled WGS sequence"/>
</dbReference>
<protein>
    <submittedName>
        <fullName evidence="1">Uncharacterized protein</fullName>
    </submittedName>
</protein>
<dbReference type="Proteomes" id="UP000441208">
    <property type="component" value="Unassembled WGS sequence"/>
</dbReference>
<sequence length="157" mass="17466">MLVQELAQELSVQELAQDPTEEMAEELTQKLGAGDFVLELGERHLTLDVIDRDARKKVGECRLSLVLERDNAVMTAEEKLVALRRDNALCEIKPSGAHEQLTLELTQDPVVQEELAVREIPGGGLYPMPALDLTALAGAPSCLRATWWWPLTQDHWG</sequence>
<proteinExistence type="predicted"/>
<dbReference type="EMBL" id="QXGC01000301">
    <property type="protein sequence ID" value="KAE9241305.1"/>
    <property type="molecule type" value="Genomic_DNA"/>
</dbReference>
<gene>
    <name evidence="5" type="ORF">PF002_g9329</name>
    <name evidence="6" type="ORF">PF004_g7098</name>
    <name evidence="4" type="ORF">PF006_g7459</name>
    <name evidence="2" type="ORF">PF007_g8391</name>
    <name evidence="1" type="ORF">PF009_g8974</name>
    <name evidence="3" type="ORF">PF010_g7446</name>
</gene>